<dbReference type="RefSeq" id="WP_121444520.1">
    <property type="nucleotide sequence ID" value="NZ_RBIJ01000003.1"/>
</dbReference>
<dbReference type="GO" id="GO:0010181">
    <property type="term" value="F:FMN binding"/>
    <property type="evidence" value="ECO:0007669"/>
    <property type="project" value="InterPro"/>
</dbReference>
<dbReference type="OrthoDB" id="9791490at2"/>
<dbReference type="Pfam" id="PF01613">
    <property type="entry name" value="Flavin_Reduct"/>
    <property type="match status" value="1"/>
</dbReference>
<evidence type="ECO:0000313" key="4">
    <source>
        <dbReference type="EMBL" id="RKQ84599.1"/>
    </source>
</evidence>
<dbReference type="GO" id="GO:0042602">
    <property type="term" value="F:riboflavin reductase (NADPH) activity"/>
    <property type="evidence" value="ECO:0007669"/>
    <property type="project" value="TreeGrafter"/>
</dbReference>
<keyword evidence="2" id="KW-0560">Oxidoreductase</keyword>
<comment type="caution">
    <text evidence="4">The sequence shown here is derived from an EMBL/GenBank/DDBJ whole genome shotgun (WGS) entry which is preliminary data.</text>
</comment>
<dbReference type="InterPro" id="IPR002563">
    <property type="entry name" value="Flavin_Rdtase-like_dom"/>
</dbReference>
<gene>
    <name evidence="4" type="ORF">C7438_1088</name>
</gene>
<sequence length="159" mass="17106">MDPKARKTALRGIVYGLYVVGTTGEQGPNAFAANWLTQVSFEPPRVALAAKKGSRAEGEIAASGVFSVNFLPTGAKEFAQTFFGPVHEEEGKLGGYPFRLGVTGCPIFEDAVSYIECRVVERLDVGDHVLYVGEVVDAGVHREGVETLTLRETGFYYGG</sequence>
<feature type="domain" description="Flavin reductase like" evidence="3">
    <location>
        <begin position="10"/>
        <end position="157"/>
    </location>
</feature>
<comment type="similarity">
    <text evidence="1">Belongs to the non-flavoprotein flavin reductase family.</text>
</comment>
<dbReference type="EMBL" id="RBIJ01000003">
    <property type="protein sequence ID" value="RKQ84599.1"/>
    <property type="molecule type" value="Genomic_DNA"/>
</dbReference>
<dbReference type="InterPro" id="IPR012349">
    <property type="entry name" value="Split_barrel_FMN-bd"/>
</dbReference>
<protein>
    <submittedName>
        <fullName evidence="4">Flavin reductase (DIM6/NTAB) family NADH-FMN oxidoreductase RutF</fullName>
    </submittedName>
</protein>
<name>A0A660KX94_9BACL</name>
<dbReference type="InterPro" id="IPR050268">
    <property type="entry name" value="NADH-dep_flavin_reductase"/>
</dbReference>
<dbReference type="SMART" id="SM00903">
    <property type="entry name" value="Flavin_Reduct"/>
    <property type="match status" value="1"/>
</dbReference>
<evidence type="ECO:0000313" key="5">
    <source>
        <dbReference type="Proteomes" id="UP000267019"/>
    </source>
</evidence>
<dbReference type="PANTHER" id="PTHR30466">
    <property type="entry name" value="FLAVIN REDUCTASE"/>
    <property type="match status" value="1"/>
</dbReference>
<dbReference type="PANTHER" id="PTHR30466:SF11">
    <property type="entry name" value="FLAVIN-DEPENDENT MONOOXYGENASE, REDUCTASE SUBUNIT HSAB"/>
    <property type="match status" value="1"/>
</dbReference>
<reference evidence="4 5" key="1">
    <citation type="submission" date="2018-10" db="EMBL/GenBank/DDBJ databases">
        <title>Genomic Encyclopedia of Type Strains, Phase IV (KMG-IV): sequencing the most valuable type-strain genomes for metagenomic binning, comparative biology and taxonomic classification.</title>
        <authorList>
            <person name="Goeker M."/>
        </authorList>
    </citation>
    <scope>NUCLEOTIDE SEQUENCE [LARGE SCALE GENOMIC DNA]</scope>
    <source>
        <strain evidence="4 5">DSM 22653</strain>
    </source>
</reference>
<keyword evidence="5" id="KW-1185">Reference proteome</keyword>
<dbReference type="Proteomes" id="UP000267019">
    <property type="component" value="Unassembled WGS sequence"/>
</dbReference>
<proteinExistence type="inferred from homology"/>
<evidence type="ECO:0000259" key="3">
    <source>
        <dbReference type="SMART" id="SM00903"/>
    </source>
</evidence>
<evidence type="ECO:0000256" key="1">
    <source>
        <dbReference type="ARBA" id="ARBA00008898"/>
    </source>
</evidence>
<dbReference type="SUPFAM" id="SSF50475">
    <property type="entry name" value="FMN-binding split barrel"/>
    <property type="match status" value="1"/>
</dbReference>
<dbReference type="AlphaFoldDB" id="A0A660KX94"/>
<organism evidence="4 5">
    <name type="scientific">Brockia lithotrophica</name>
    <dbReference type="NCBI Taxonomy" id="933949"/>
    <lineage>
        <taxon>Bacteria</taxon>
        <taxon>Bacillati</taxon>
        <taxon>Bacillota</taxon>
        <taxon>Bacilli</taxon>
        <taxon>Bacillales</taxon>
        <taxon>Bacillales Family X. Incertae Sedis</taxon>
        <taxon>Brockia</taxon>
    </lineage>
</organism>
<dbReference type="Gene3D" id="2.30.110.10">
    <property type="entry name" value="Electron Transport, Fmn-binding Protein, Chain A"/>
    <property type="match status" value="1"/>
</dbReference>
<accession>A0A660KX94</accession>
<evidence type="ECO:0000256" key="2">
    <source>
        <dbReference type="ARBA" id="ARBA00023002"/>
    </source>
</evidence>